<reference evidence="1 2" key="1">
    <citation type="journal article" date="2020" name="ISME J.">
        <title>Uncovering the hidden diversity of litter-decomposition mechanisms in mushroom-forming fungi.</title>
        <authorList>
            <person name="Floudas D."/>
            <person name="Bentzer J."/>
            <person name="Ahren D."/>
            <person name="Johansson T."/>
            <person name="Persson P."/>
            <person name="Tunlid A."/>
        </authorList>
    </citation>
    <scope>NUCLEOTIDE SEQUENCE [LARGE SCALE GENOMIC DNA]</scope>
    <source>
        <strain evidence="1 2">CBS 175.51</strain>
    </source>
</reference>
<protein>
    <submittedName>
        <fullName evidence="1">Uncharacterized protein</fullName>
    </submittedName>
</protein>
<proteinExistence type="predicted"/>
<gene>
    <name evidence="1" type="ORF">D9611_008898</name>
</gene>
<dbReference type="Proteomes" id="UP000541558">
    <property type="component" value="Unassembled WGS sequence"/>
</dbReference>
<evidence type="ECO:0000313" key="1">
    <source>
        <dbReference type="EMBL" id="KAF5331912.1"/>
    </source>
</evidence>
<dbReference type="OrthoDB" id="2904962at2759"/>
<dbReference type="EMBL" id="JAACJK010000112">
    <property type="protein sequence ID" value="KAF5331912.1"/>
    <property type="molecule type" value="Genomic_DNA"/>
</dbReference>
<sequence length="300" mass="33953">MLSKIFKPTSKHPTQAPLLSQDIIQLLLSQHLDNDLSIAKNLSLTCKSFALFCRPYVFRIVVIPSQTRSRGILRCSALERFKRFLKRSPYALSIIQTLRITDTHQRIRLYGTRPGASLTEEGESLCYILSQQFTQLRSIELPSLGGYHHWSRLPRKAQEALSSFLNRHPLEYISITSYYPLDLARLCPTLTRLEFRIHYPDNVRLGERVPESVIDATSALPGDPLHRPPLDLRELTIQDPCSGISTIETALTSIIKYESLETLTYHGKDEPGPVLTELVKRANSLTSLRLSVLSGCMSPI</sequence>
<dbReference type="AlphaFoldDB" id="A0A8H5C0T7"/>
<comment type="caution">
    <text evidence="1">The sequence shown here is derived from an EMBL/GenBank/DDBJ whole genome shotgun (WGS) entry which is preliminary data.</text>
</comment>
<accession>A0A8H5C0T7</accession>
<name>A0A8H5C0T7_9AGAR</name>
<organism evidence="1 2">
    <name type="scientific">Ephemerocybe angulata</name>
    <dbReference type="NCBI Taxonomy" id="980116"/>
    <lineage>
        <taxon>Eukaryota</taxon>
        <taxon>Fungi</taxon>
        <taxon>Dikarya</taxon>
        <taxon>Basidiomycota</taxon>
        <taxon>Agaricomycotina</taxon>
        <taxon>Agaricomycetes</taxon>
        <taxon>Agaricomycetidae</taxon>
        <taxon>Agaricales</taxon>
        <taxon>Agaricineae</taxon>
        <taxon>Psathyrellaceae</taxon>
        <taxon>Ephemerocybe</taxon>
    </lineage>
</organism>
<keyword evidence="2" id="KW-1185">Reference proteome</keyword>
<evidence type="ECO:0000313" key="2">
    <source>
        <dbReference type="Proteomes" id="UP000541558"/>
    </source>
</evidence>